<feature type="compositionally biased region" description="Basic and acidic residues" evidence="1">
    <location>
        <begin position="90"/>
        <end position="100"/>
    </location>
</feature>
<evidence type="ECO:0000256" key="1">
    <source>
        <dbReference type="SAM" id="MobiDB-lite"/>
    </source>
</evidence>
<organism evidence="2 3">
    <name type="scientific">Cinchona calisaya</name>
    <dbReference type="NCBI Taxonomy" id="153742"/>
    <lineage>
        <taxon>Eukaryota</taxon>
        <taxon>Viridiplantae</taxon>
        <taxon>Streptophyta</taxon>
        <taxon>Embryophyta</taxon>
        <taxon>Tracheophyta</taxon>
        <taxon>Spermatophyta</taxon>
        <taxon>Magnoliopsida</taxon>
        <taxon>eudicotyledons</taxon>
        <taxon>Gunneridae</taxon>
        <taxon>Pentapetalae</taxon>
        <taxon>asterids</taxon>
        <taxon>lamiids</taxon>
        <taxon>Gentianales</taxon>
        <taxon>Rubiaceae</taxon>
        <taxon>Cinchonoideae</taxon>
        <taxon>Cinchoneae</taxon>
        <taxon>Cinchona</taxon>
    </lineage>
</organism>
<feature type="region of interest" description="Disordered" evidence="1">
    <location>
        <begin position="61"/>
        <end position="118"/>
    </location>
</feature>
<keyword evidence="3" id="KW-1185">Reference proteome</keyword>
<name>A0ABD3B3J8_9GENT</name>
<dbReference type="EMBL" id="JBJUIK010000001">
    <property type="protein sequence ID" value="KAL3537971.1"/>
    <property type="molecule type" value="Genomic_DNA"/>
</dbReference>
<proteinExistence type="predicted"/>
<evidence type="ECO:0000313" key="3">
    <source>
        <dbReference type="Proteomes" id="UP001630127"/>
    </source>
</evidence>
<accession>A0ABD3B3J8</accession>
<gene>
    <name evidence="2" type="ORF">ACH5RR_001337</name>
</gene>
<protein>
    <submittedName>
        <fullName evidence="2">Uncharacterized protein</fullName>
    </submittedName>
</protein>
<evidence type="ECO:0000313" key="2">
    <source>
        <dbReference type="EMBL" id="KAL3537971.1"/>
    </source>
</evidence>
<sequence length="165" mass="18907">MDSSSKSFAQAIKTVMQEDLSDDFAWPVECYKAELAFYFSKEEVEYLSKLLQFALIENQRKQTDVDNDEDKINDITDNDEQENDQAIILDPEKSNQDNKENGAIGDATDVDNYGKPVEEIPNSNELMLIISYDQAQVFDDLEETYDYQEKCLSSTRAGDCWPQAE</sequence>
<comment type="caution">
    <text evidence="2">The sequence shown here is derived from an EMBL/GenBank/DDBJ whole genome shotgun (WGS) entry which is preliminary data.</text>
</comment>
<feature type="compositionally biased region" description="Basic and acidic residues" evidence="1">
    <location>
        <begin position="61"/>
        <end position="74"/>
    </location>
</feature>
<reference evidence="2 3" key="1">
    <citation type="submission" date="2024-11" db="EMBL/GenBank/DDBJ databases">
        <title>A near-complete genome assembly of Cinchona calisaya.</title>
        <authorList>
            <person name="Lian D.C."/>
            <person name="Zhao X.W."/>
            <person name="Wei L."/>
        </authorList>
    </citation>
    <scope>NUCLEOTIDE SEQUENCE [LARGE SCALE GENOMIC DNA]</scope>
    <source>
        <tissue evidence="2">Nenye</tissue>
    </source>
</reference>
<dbReference type="AlphaFoldDB" id="A0ABD3B3J8"/>
<dbReference type="Proteomes" id="UP001630127">
    <property type="component" value="Unassembled WGS sequence"/>
</dbReference>